<protein>
    <recommendedName>
        <fullName evidence="1">YqaJ viral recombinase domain-containing protein</fullName>
    </recommendedName>
</protein>
<dbReference type="STRING" id="6526.A0A2C9KJD1"/>
<dbReference type="InterPro" id="IPR011335">
    <property type="entry name" value="Restrct_endonuc-II-like"/>
</dbReference>
<proteinExistence type="predicted"/>
<name>A0A2C9KJD1_BIOGL</name>
<reference evidence="2" key="1">
    <citation type="submission" date="2020-05" db="UniProtKB">
        <authorList>
            <consortium name="EnsemblMetazoa"/>
        </authorList>
    </citation>
    <scope>IDENTIFICATION</scope>
    <source>
        <strain evidence="2">BB02</strain>
    </source>
</reference>
<dbReference type="KEGG" id="bgt:106066360"/>
<dbReference type="CDD" id="cd22343">
    <property type="entry name" value="PDDEXK_lambda_exonuclease-like"/>
    <property type="match status" value="1"/>
</dbReference>
<dbReference type="Gene3D" id="3.90.320.10">
    <property type="match status" value="1"/>
</dbReference>
<dbReference type="PANTHER" id="PTHR46609:SF8">
    <property type="entry name" value="YQAJ VIRAL RECOMBINASE DOMAIN-CONTAINING PROTEIN"/>
    <property type="match status" value="1"/>
</dbReference>
<dbReference type="InterPro" id="IPR051703">
    <property type="entry name" value="NF-kappa-B_Signaling_Reg"/>
</dbReference>
<dbReference type="Proteomes" id="UP000076420">
    <property type="component" value="Unassembled WGS sequence"/>
</dbReference>
<dbReference type="InterPro" id="IPR019080">
    <property type="entry name" value="YqaJ_viral_recombinase"/>
</dbReference>
<evidence type="ECO:0000313" key="2">
    <source>
        <dbReference type="EnsemblMetazoa" id="BGLB020350-PA"/>
    </source>
</evidence>
<dbReference type="InterPro" id="IPR011604">
    <property type="entry name" value="PDDEXK-like_dom_sf"/>
</dbReference>
<dbReference type="PANTHER" id="PTHR46609">
    <property type="entry name" value="EXONUCLEASE, PHAGE-TYPE/RECB, C-TERMINAL DOMAIN-CONTAINING PROTEIN"/>
    <property type="match status" value="1"/>
</dbReference>
<dbReference type="AlphaFoldDB" id="A0A2C9KJD1"/>
<sequence length="212" mass="24931">MLQNCEQWRRERIYRLTASNVHTILKKQDNFVDFAASLLANSRKDFSAVLPVRLGKLREPMVKNILRNKFSKHIFRNTGLVVHPLFPFIGASPDGLLYHPDNPMIVEIKCIYNPSRQSLIQLSDKRKDFCLEFSKDKGNFVLKTTHSYYTQIQMQLFCTNLDTCLFALFYDFKQPLFLEVIHIDQAFCKNALSLLSKFYFQYYLPELVSRDI</sequence>
<accession>A0A2C9KJD1</accession>
<evidence type="ECO:0000259" key="1">
    <source>
        <dbReference type="Pfam" id="PF09588"/>
    </source>
</evidence>
<dbReference type="EnsemblMetazoa" id="BGLB020350-RA">
    <property type="protein sequence ID" value="BGLB020350-PA"/>
    <property type="gene ID" value="BGLB020350"/>
</dbReference>
<feature type="domain" description="YqaJ viral recombinase" evidence="1">
    <location>
        <begin position="7"/>
        <end position="161"/>
    </location>
</feature>
<gene>
    <name evidence="2" type="primary">106066360</name>
</gene>
<dbReference type="GO" id="GO:0006281">
    <property type="term" value="P:DNA repair"/>
    <property type="evidence" value="ECO:0007669"/>
    <property type="project" value="UniProtKB-ARBA"/>
</dbReference>
<dbReference type="VEuPathDB" id="VectorBase:BGLB020350"/>
<dbReference type="Pfam" id="PF09588">
    <property type="entry name" value="YqaJ"/>
    <property type="match status" value="1"/>
</dbReference>
<organism evidence="2 3">
    <name type="scientific">Biomphalaria glabrata</name>
    <name type="common">Bloodfluke planorb</name>
    <name type="synonym">Freshwater snail</name>
    <dbReference type="NCBI Taxonomy" id="6526"/>
    <lineage>
        <taxon>Eukaryota</taxon>
        <taxon>Metazoa</taxon>
        <taxon>Spiralia</taxon>
        <taxon>Lophotrochozoa</taxon>
        <taxon>Mollusca</taxon>
        <taxon>Gastropoda</taxon>
        <taxon>Heterobranchia</taxon>
        <taxon>Euthyneura</taxon>
        <taxon>Panpulmonata</taxon>
        <taxon>Hygrophila</taxon>
        <taxon>Lymnaeoidea</taxon>
        <taxon>Planorbidae</taxon>
        <taxon>Biomphalaria</taxon>
    </lineage>
</organism>
<evidence type="ECO:0000313" key="3">
    <source>
        <dbReference type="Proteomes" id="UP000076420"/>
    </source>
</evidence>
<dbReference type="SUPFAM" id="SSF52980">
    <property type="entry name" value="Restriction endonuclease-like"/>
    <property type="match status" value="1"/>
</dbReference>